<keyword evidence="9" id="KW-1185">Reference proteome</keyword>
<dbReference type="InterPro" id="IPR002872">
    <property type="entry name" value="Proline_DH_dom"/>
</dbReference>
<gene>
    <name evidence="8" type="ORF">EX30DRAFT_345866</name>
</gene>
<keyword evidence="5" id="KW-0285">Flavoprotein</keyword>
<evidence type="ECO:0000259" key="7">
    <source>
        <dbReference type="Pfam" id="PF01619"/>
    </source>
</evidence>
<feature type="compositionally biased region" description="Low complexity" evidence="6">
    <location>
        <begin position="42"/>
        <end position="52"/>
    </location>
</feature>
<feature type="domain" description="Proline dehydrogenase" evidence="7">
    <location>
        <begin position="127"/>
        <end position="435"/>
    </location>
</feature>
<protein>
    <recommendedName>
        <fullName evidence="2 5">Proline dehydrogenase</fullName>
        <ecNumber evidence="2 5">1.5.5.2</ecNumber>
    </recommendedName>
</protein>
<evidence type="ECO:0000256" key="1">
    <source>
        <dbReference type="ARBA" id="ARBA00005869"/>
    </source>
</evidence>
<dbReference type="Proteomes" id="UP000298138">
    <property type="component" value="Unassembled WGS sequence"/>
</dbReference>
<dbReference type="STRING" id="341454.A0A4S2N7K7"/>
<organism evidence="8 9">
    <name type="scientific">Ascodesmis nigricans</name>
    <dbReference type="NCBI Taxonomy" id="341454"/>
    <lineage>
        <taxon>Eukaryota</taxon>
        <taxon>Fungi</taxon>
        <taxon>Dikarya</taxon>
        <taxon>Ascomycota</taxon>
        <taxon>Pezizomycotina</taxon>
        <taxon>Pezizomycetes</taxon>
        <taxon>Pezizales</taxon>
        <taxon>Ascodesmidaceae</taxon>
        <taxon>Ascodesmis</taxon>
    </lineage>
</organism>
<dbReference type="PANTHER" id="PTHR13914">
    <property type="entry name" value="PROLINE OXIDASE"/>
    <property type="match status" value="1"/>
</dbReference>
<dbReference type="EC" id="1.5.5.2" evidence="2 5"/>
<dbReference type="OrthoDB" id="5464at2759"/>
<dbReference type="SUPFAM" id="SSF51730">
    <property type="entry name" value="FAD-linked oxidoreductase"/>
    <property type="match status" value="1"/>
</dbReference>
<proteinExistence type="inferred from homology"/>
<dbReference type="PANTHER" id="PTHR13914:SF0">
    <property type="entry name" value="PROLINE DEHYDROGENASE 1, MITOCHONDRIAL"/>
    <property type="match status" value="1"/>
</dbReference>
<evidence type="ECO:0000313" key="9">
    <source>
        <dbReference type="Proteomes" id="UP000298138"/>
    </source>
</evidence>
<name>A0A4S2N7K7_9PEZI</name>
<dbReference type="Gene3D" id="3.20.20.220">
    <property type="match status" value="1"/>
</dbReference>
<accession>A0A4S2N7K7</accession>
<evidence type="ECO:0000256" key="3">
    <source>
        <dbReference type="ARBA" id="ARBA00023002"/>
    </source>
</evidence>
<evidence type="ECO:0000256" key="4">
    <source>
        <dbReference type="ARBA" id="ARBA00023062"/>
    </source>
</evidence>
<sequence length="454" mass="49844">MTPAASTLIRTARLNSRRLAPLPQCSIAQQIRLNSTFPAPSPLTTEQAETAATPPPPPLAKLSTQALLRGLLLHSVSASPILLNTGTKFLLSQAPTIERNVPLKWAINQTFYSQYCSGTSEQEIRSTVTSLRSLGISGIILSYAREIELHDKPSQTTPSPSTASDEISEFLSGTLKTISFTDPGDFIAIKYTGSGRTSIPLLHGSTPCTIHPHLGPALHEICKAAKQKGVNILIDAEQSRVQEGIDNWTLSLMRQYNTRDQAVVYNTYQMYTRRSPGVLQQHIALAEKEGWRLGVKLVRGAYLGSDPREALWAEKEETDRCYNAALEYIISGAGTPGLFPDRANAESNKIDLMVATHNKDSIAAARGLEKREGVGRCTYAQLMGMADELSLGLVTSAKRGEVEVYKYAVWGSVEECVKYLVRRAMENRDATGRSRENREAVWGELKRRWGLGSA</sequence>
<evidence type="ECO:0000256" key="6">
    <source>
        <dbReference type="SAM" id="MobiDB-lite"/>
    </source>
</evidence>
<keyword evidence="4 5" id="KW-0642">Proline metabolism</keyword>
<reference evidence="8 9" key="1">
    <citation type="submission" date="2019-04" db="EMBL/GenBank/DDBJ databases">
        <title>Comparative genomics and transcriptomics to analyze fruiting body development in filamentous ascomycetes.</title>
        <authorList>
            <consortium name="DOE Joint Genome Institute"/>
            <person name="Lutkenhaus R."/>
            <person name="Traeger S."/>
            <person name="Breuer J."/>
            <person name="Kuo A."/>
            <person name="Lipzen A."/>
            <person name="Pangilinan J."/>
            <person name="Dilworth D."/>
            <person name="Sandor L."/>
            <person name="Poggeler S."/>
            <person name="Barry K."/>
            <person name="Grigoriev I.V."/>
            <person name="Nowrousian M."/>
        </authorList>
    </citation>
    <scope>NUCLEOTIDE SEQUENCE [LARGE SCALE GENOMIC DNA]</scope>
    <source>
        <strain evidence="8 9">CBS 389.68</strain>
    </source>
</reference>
<evidence type="ECO:0000313" key="8">
    <source>
        <dbReference type="EMBL" id="TGZ85301.1"/>
    </source>
</evidence>
<dbReference type="InParanoid" id="A0A4S2N7K7"/>
<dbReference type="AlphaFoldDB" id="A0A4S2N7K7"/>
<keyword evidence="3 5" id="KW-0560">Oxidoreductase</keyword>
<dbReference type="GO" id="GO:0005739">
    <property type="term" value="C:mitochondrion"/>
    <property type="evidence" value="ECO:0007669"/>
    <property type="project" value="TreeGrafter"/>
</dbReference>
<dbReference type="GO" id="GO:0010133">
    <property type="term" value="P:L-proline catabolic process to L-glutamate"/>
    <property type="evidence" value="ECO:0007669"/>
    <property type="project" value="TreeGrafter"/>
</dbReference>
<keyword evidence="5" id="KW-0274">FAD</keyword>
<comment type="similarity">
    <text evidence="1 5">Belongs to the proline oxidase family.</text>
</comment>
<dbReference type="InterPro" id="IPR029041">
    <property type="entry name" value="FAD-linked_oxidoreductase-like"/>
</dbReference>
<evidence type="ECO:0000256" key="2">
    <source>
        <dbReference type="ARBA" id="ARBA00012695"/>
    </source>
</evidence>
<dbReference type="InterPro" id="IPR015659">
    <property type="entry name" value="Proline_oxidase"/>
</dbReference>
<comment type="cofactor">
    <cofactor evidence="5">
        <name>FAD</name>
        <dbReference type="ChEBI" id="CHEBI:57692"/>
    </cofactor>
</comment>
<dbReference type="FunCoup" id="A0A4S2N7K7">
    <property type="interactions" value="50"/>
</dbReference>
<dbReference type="GO" id="GO:0004657">
    <property type="term" value="F:proline dehydrogenase activity"/>
    <property type="evidence" value="ECO:0007669"/>
    <property type="project" value="UniProtKB-EC"/>
</dbReference>
<feature type="region of interest" description="Disordered" evidence="6">
    <location>
        <begin position="38"/>
        <end position="57"/>
    </location>
</feature>
<evidence type="ECO:0000256" key="5">
    <source>
        <dbReference type="RuleBase" id="RU364054"/>
    </source>
</evidence>
<dbReference type="Pfam" id="PF01619">
    <property type="entry name" value="Pro_dh"/>
    <property type="match status" value="1"/>
</dbReference>
<dbReference type="GO" id="GO:0071949">
    <property type="term" value="F:FAD binding"/>
    <property type="evidence" value="ECO:0007669"/>
    <property type="project" value="TreeGrafter"/>
</dbReference>
<dbReference type="EMBL" id="ML220112">
    <property type="protein sequence ID" value="TGZ85301.1"/>
    <property type="molecule type" value="Genomic_DNA"/>
</dbReference>
<comment type="catalytic activity">
    <reaction evidence="5">
        <text>L-proline + a quinone = (S)-1-pyrroline-5-carboxylate + a quinol + H(+)</text>
        <dbReference type="Rhea" id="RHEA:23784"/>
        <dbReference type="ChEBI" id="CHEBI:15378"/>
        <dbReference type="ChEBI" id="CHEBI:17388"/>
        <dbReference type="ChEBI" id="CHEBI:24646"/>
        <dbReference type="ChEBI" id="CHEBI:60039"/>
        <dbReference type="ChEBI" id="CHEBI:132124"/>
        <dbReference type="EC" id="1.5.5.2"/>
    </reaction>
</comment>
<comment type="function">
    <text evidence="5">Converts proline to delta-1-pyrroline-5-carboxylate.</text>
</comment>